<dbReference type="PROSITE" id="PS51166">
    <property type="entry name" value="CBM20"/>
    <property type="match status" value="1"/>
</dbReference>
<dbReference type="InterPro" id="IPR002044">
    <property type="entry name" value="CBM20"/>
</dbReference>
<sequence>MVRVRLQVHYRVHSRQMLCVAGSAIPFGWSFLSIANVPMTWAPADIWTVEVELPAGSHLDYKYVVLEEQHWTRQVNSAAEGRVQLEYRREPSSGAPPDVQRISRRMAIVAWQPGPNRRLHVPSLEEFAGLNPGDRFSRRALQAGRGRGSASGGALRGYGAQALGRGIREPVAGAYASGDLAPRPEELTGVWEVLCVGSEGQPRLERRDVWGREDLPPEEHQPSAEVP</sequence>
<keyword evidence="4" id="KW-1185">Reference proteome</keyword>
<proteinExistence type="predicted"/>
<dbReference type="Gene3D" id="2.60.40.10">
    <property type="entry name" value="Immunoglobulins"/>
    <property type="match status" value="1"/>
</dbReference>
<feature type="region of interest" description="Disordered" evidence="1">
    <location>
        <begin position="205"/>
        <end position="227"/>
    </location>
</feature>
<evidence type="ECO:0000313" key="4">
    <source>
        <dbReference type="Proteomes" id="UP001255856"/>
    </source>
</evidence>
<dbReference type="EMBL" id="JASFZW010000005">
    <property type="protein sequence ID" value="KAK2078079.1"/>
    <property type="molecule type" value="Genomic_DNA"/>
</dbReference>
<name>A0AAD9IGK1_PROWI</name>
<evidence type="ECO:0000313" key="3">
    <source>
        <dbReference type="EMBL" id="KAK2078079.1"/>
    </source>
</evidence>
<dbReference type="Pfam" id="PF00686">
    <property type="entry name" value="CBM_20"/>
    <property type="match status" value="1"/>
</dbReference>
<dbReference type="InterPro" id="IPR013783">
    <property type="entry name" value="Ig-like_fold"/>
</dbReference>
<feature type="domain" description="CBM20" evidence="2">
    <location>
        <begin position="1"/>
        <end position="138"/>
    </location>
</feature>
<dbReference type="AlphaFoldDB" id="A0AAD9IGK1"/>
<evidence type="ECO:0000256" key="1">
    <source>
        <dbReference type="SAM" id="MobiDB-lite"/>
    </source>
</evidence>
<organism evidence="3 4">
    <name type="scientific">Prototheca wickerhamii</name>
    <dbReference type="NCBI Taxonomy" id="3111"/>
    <lineage>
        <taxon>Eukaryota</taxon>
        <taxon>Viridiplantae</taxon>
        <taxon>Chlorophyta</taxon>
        <taxon>core chlorophytes</taxon>
        <taxon>Trebouxiophyceae</taxon>
        <taxon>Chlorellales</taxon>
        <taxon>Chlorellaceae</taxon>
        <taxon>Prototheca</taxon>
    </lineage>
</organism>
<dbReference type="Proteomes" id="UP001255856">
    <property type="component" value="Unassembled WGS sequence"/>
</dbReference>
<reference evidence="3" key="1">
    <citation type="submission" date="2021-01" db="EMBL/GenBank/DDBJ databases">
        <authorList>
            <person name="Eckstrom K.M.E."/>
        </authorList>
    </citation>
    <scope>NUCLEOTIDE SEQUENCE</scope>
    <source>
        <strain evidence="3">UVCC 0001</strain>
    </source>
</reference>
<protein>
    <recommendedName>
        <fullName evidence="2">CBM20 domain-containing protein</fullName>
    </recommendedName>
</protein>
<dbReference type="SUPFAM" id="SSF49452">
    <property type="entry name" value="Starch-binding domain-like"/>
    <property type="match status" value="1"/>
</dbReference>
<gene>
    <name evidence="3" type="ORF">QBZ16_003947</name>
</gene>
<accession>A0AAD9IGK1</accession>
<evidence type="ECO:0000259" key="2">
    <source>
        <dbReference type="PROSITE" id="PS51166"/>
    </source>
</evidence>
<dbReference type="GO" id="GO:2001070">
    <property type="term" value="F:starch binding"/>
    <property type="evidence" value="ECO:0007669"/>
    <property type="project" value="InterPro"/>
</dbReference>
<comment type="caution">
    <text evidence="3">The sequence shown here is derived from an EMBL/GenBank/DDBJ whole genome shotgun (WGS) entry which is preliminary data.</text>
</comment>
<dbReference type="InterPro" id="IPR013784">
    <property type="entry name" value="Carb-bd-like_fold"/>
</dbReference>